<evidence type="ECO:0000313" key="5">
    <source>
        <dbReference type="Proteomes" id="UP001344447"/>
    </source>
</evidence>
<dbReference type="Gene3D" id="3.40.50.410">
    <property type="entry name" value="von Willebrand factor, type A domain"/>
    <property type="match status" value="1"/>
</dbReference>
<dbReference type="PROSITE" id="PS50234">
    <property type="entry name" value="VWFA"/>
    <property type="match status" value="1"/>
</dbReference>
<dbReference type="InterPro" id="IPR002035">
    <property type="entry name" value="VWF_A"/>
</dbReference>
<dbReference type="SUPFAM" id="SSF53300">
    <property type="entry name" value="vWA-like"/>
    <property type="match status" value="1"/>
</dbReference>
<protein>
    <recommendedName>
        <fullName evidence="6">von Willebrand factor A domain-containing protein</fullName>
    </recommendedName>
</protein>
<proteinExistence type="predicted"/>
<dbReference type="InterPro" id="IPR036465">
    <property type="entry name" value="vWFA_dom_sf"/>
</dbReference>
<sequence length="904" mass="100528">MNFIKKVIGGSSKTKTDIKIEDETSQKHEQTPDKKSNNTHKEVNSSCVPPICPYVSKENVRSDLSLLKDFNSAYYYNYYRTLEKNNSSHISPGLRPSAYVSGNTFSLKEFNIVSEMNDSCVVSVWTQKYSNESSSPVEAIYQIPLAPYAAVSDFSVILKDKVLKGKIKENSKAKEKYNDAIASGGQAFLAEKVEGFFKLQIGNLPPQEDVTVNITITSEIGTHLESLHFCLHRFIFPQNSFKFNYTLNASLSTPIETIELDNYKPTITYKDESKTKATITISTDNGVKSNIIAIIVPKYSEKPESFIEFSPIDKSYAVALNFYPNFSVGLDEVDQKSEFVFVLDCSGSMSGKPIEKSKMALEICMRSLNENSKFNIVCFGSSFTKLFETSKHYNDETLEKASQYISRIDANLGGTELLEPIVDILSKESDPEYPRQVFILTDGEISNRDKLIDYVGKEANTTRIFTYGIGSYVDQELIVGVSKACKGYYEMIKENSDMEEKVMKLISIAMQPTLSNIKVNWGDLSVVQSPAQVRPLFNHERMMIYATLEKLPTEKVVTISLVGNGPLSDEISFPITLDFDKADSSSNHIHTLSAFKHIQDLEESERKEKKDNKDKIVKLGKKYGLVSKHTSYIVTSDSDKVTEETMKTVEVLEKKQDIPTPHPSIAPSPVFSSSITHSAPPPPRGCSQNISFNTCSMPIPVQSSSLCAPPPPPPCISQSEMCDLSIEEEECDEDECKSLSFDGSLEGDMLVEKECLKKECEQSSQQSQKILFAPVMRSKISKAPSSPSKAPSPPTPPSKNFSLPSKSSGTLIEIIRQQKANGSFTKSSVSNLLAISEPPSGIPEDVWTTLLIIANFIVNFDSQKSQWELVSQKATKFVKQQILKSAISSNFETLLESAKKSIAK</sequence>
<dbReference type="Pfam" id="PF13768">
    <property type="entry name" value="VWA_3"/>
    <property type="match status" value="1"/>
</dbReference>
<gene>
    <name evidence="4" type="ORF">RB653_005267</name>
</gene>
<dbReference type="PROSITE" id="PS51468">
    <property type="entry name" value="VIT"/>
    <property type="match status" value="1"/>
</dbReference>
<dbReference type="InterPro" id="IPR013694">
    <property type="entry name" value="VIT"/>
</dbReference>
<feature type="compositionally biased region" description="Basic and acidic residues" evidence="1">
    <location>
        <begin position="15"/>
        <end position="43"/>
    </location>
</feature>
<dbReference type="PANTHER" id="PTHR45737">
    <property type="entry name" value="VON WILLEBRAND FACTOR A DOMAIN-CONTAINING PROTEIN 5A"/>
    <property type="match status" value="1"/>
</dbReference>
<comment type="caution">
    <text evidence="4">The sequence shown here is derived from an EMBL/GenBank/DDBJ whole genome shotgun (WGS) entry which is preliminary data.</text>
</comment>
<feature type="domain" description="VWFA" evidence="2">
    <location>
        <begin position="338"/>
        <end position="506"/>
    </location>
</feature>
<accession>A0AAN7YSU3</accession>
<evidence type="ECO:0000256" key="1">
    <source>
        <dbReference type="SAM" id="MobiDB-lite"/>
    </source>
</evidence>
<dbReference type="SMART" id="SM00609">
    <property type="entry name" value="VIT"/>
    <property type="match status" value="1"/>
</dbReference>
<name>A0AAN7YSU3_9MYCE</name>
<dbReference type="EMBL" id="JAVFKY010000001">
    <property type="protein sequence ID" value="KAK5583669.1"/>
    <property type="molecule type" value="Genomic_DNA"/>
</dbReference>
<dbReference type="SMART" id="SM00327">
    <property type="entry name" value="VWA"/>
    <property type="match status" value="1"/>
</dbReference>
<evidence type="ECO:0000259" key="3">
    <source>
        <dbReference type="PROSITE" id="PS51468"/>
    </source>
</evidence>
<dbReference type="Proteomes" id="UP001344447">
    <property type="component" value="Unassembled WGS sequence"/>
</dbReference>
<feature type="region of interest" description="Disordered" evidence="1">
    <location>
        <begin position="781"/>
        <end position="805"/>
    </location>
</feature>
<feature type="domain" description="VIT" evidence="3">
    <location>
        <begin position="91"/>
        <end position="218"/>
    </location>
</feature>
<evidence type="ECO:0008006" key="6">
    <source>
        <dbReference type="Google" id="ProtNLM"/>
    </source>
</evidence>
<reference evidence="4 5" key="1">
    <citation type="submission" date="2023-11" db="EMBL/GenBank/DDBJ databases">
        <title>Dfirmibasis_genome.</title>
        <authorList>
            <person name="Edelbroek B."/>
            <person name="Kjellin J."/>
            <person name="Jerlstrom-Hultqvist J."/>
            <person name="Soderbom F."/>
        </authorList>
    </citation>
    <scope>NUCLEOTIDE SEQUENCE [LARGE SCALE GENOMIC DNA]</scope>
    <source>
        <strain evidence="4 5">TNS-C-14</strain>
    </source>
</reference>
<dbReference type="PANTHER" id="PTHR45737:SF1">
    <property type="entry name" value="VON WILLEBRAND FACTOR A DOMAIN-CONTAINING PROTEIN DDB_G0267758-RELATED"/>
    <property type="match status" value="1"/>
</dbReference>
<evidence type="ECO:0000259" key="2">
    <source>
        <dbReference type="PROSITE" id="PS50234"/>
    </source>
</evidence>
<dbReference type="AlphaFoldDB" id="A0AAN7YSU3"/>
<evidence type="ECO:0000313" key="4">
    <source>
        <dbReference type="EMBL" id="KAK5583669.1"/>
    </source>
</evidence>
<feature type="region of interest" description="Disordered" evidence="1">
    <location>
        <begin position="15"/>
        <end position="45"/>
    </location>
</feature>
<organism evidence="4 5">
    <name type="scientific">Dictyostelium firmibasis</name>
    <dbReference type="NCBI Taxonomy" id="79012"/>
    <lineage>
        <taxon>Eukaryota</taxon>
        <taxon>Amoebozoa</taxon>
        <taxon>Evosea</taxon>
        <taxon>Eumycetozoa</taxon>
        <taxon>Dictyostelia</taxon>
        <taxon>Dictyosteliales</taxon>
        <taxon>Dictyosteliaceae</taxon>
        <taxon>Dictyostelium</taxon>
    </lineage>
</organism>
<dbReference type="Pfam" id="PF08487">
    <property type="entry name" value="VIT"/>
    <property type="match status" value="1"/>
</dbReference>
<keyword evidence="5" id="KW-1185">Reference proteome</keyword>